<feature type="transmembrane region" description="Helical" evidence="1">
    <location>
        <begin position="12"/>
        <end position="30"/>
    </location>
</feature>
<evidence type="ECO:0000313" key="2">
    <source>
        <dbReference type="EMBL" id="DAD87225.1"/>
    </source>
</evidence>
<name>A0A8S5MY17_9CAUD</name>
<dbReference type="EMBL" id="BK015017">
    <property type="protein sequence ID" value="DAD87225.1"/>
    <property type="molecule type" value="Genomic_DNA"/>
</dbReference>
<sequence length="34" mass="3962">MIRFAKTDNLNNIVMCAVYAIIIFLHYGFYGSVY</sequence>
<keyword evidence="1" id="KW-0812">Transmembrane</keyword>
<keyword evidence="1" id="KW-1133">Transmembrane helix</keyword>
<reference evidence="2" key="1">
    <citation type="journal article" date="2021" name="Proc. Natl. Acad. Sci. U.S.A.">
        <title>A Catalog of Tens of Thousands of Viruses from Human Metagenomes Reveals Hidden Associations with Chronic Diseases.</title>
        <authorList>
            <person name="Tisza M.J."/>
            <person name="Buck C.B."/>
        </authorList>
    </citation>
    <scope>NUCLEOTIDE SEQUENCE</scope>
    <source>
        <strain evidence="2">CtuUw41</strain>
    </source>
</reference>
<organism evidence="2">
    <name type="scientific">Siphoviridae sp. ctuUw41</name>
    <dbReference type="NCBI Taxonomy" id="2826503"/>
    <lineage>
        <taxon>Viruses</taxon>
        <taxon>Duplodnaviria</taxon>
        <taxon>Heunggongvirae</taxon>
        <taxon>Uroviricota</taxon>
        <taxon>Caudoviricetes</taxon>
    </lineage>
</organism>
<accession>A0A8S5MY17</accession>
<keyword evidence="1" id="KW-0472">Membrane</keyword>
<evidence type="ECO:0000256" key="1">
    <source>
        <dbReference type="SAM" id="Phobius"/>
    </source>
</evidence>
<protein>
    <submittedName>
        <fullName evidence="2">Uncharacterized protein</fullName>
    </submittedName>
</protein>
<proteinExistence type="predicted"/>